<dbReference type="EMBL" id="GU071095">
    <property type="protein sequence ID" value="ADO97592.1"/>
    <property type="molecule type" value="Genomic_DNA"/>
</dbReference>
<dbReference type="InterPro" id="IPR036249">
    <property type="entry name" value="Thioredoxin-like_sf"/>
</dbReference>
<dbReference type="OrthoDB" id="25064at10239"/>
<dbReference type="SUPFAM" id="SSF52833">
    <property type="entry name" value="Thioredoxin-like"/>
    <property type="match status" value="1"/>
</dbReference>
<gene>
    <name evidence="2" type="primary">nrdC</name>
    <name evidence="2" type="ORF">SSM2_259</name>
</gene>
<reference evidence="2 3" key="1">
    <citation type="journal article" date="2010" name="Environ. Microbiol.">
        <title>Genomic analysis of oceanic cyanobacterial myoviruses compared with T4-like myoviruses from diverse hosts and environments.</title>
        <authorList>
            <person name="Sullivan M.B."/>
            <person name="Huang K.H."/>
            <person name="Ignacio-Espinoza J.C."/>
            <person name="Berlin A.M."/>
            <person name="Kelly L."/>
            <person name="Weigele P.R."/>
            <person name="DeFrancesco A.S."/>
            <person name="Kern S.E."/>
            <person name="Thompson L.R."/>
            <person name="Young S."/>
            <person name="Yandava C."/>
            <person name="Fu R."/>
            <person name="Krastins B."/>
            <person name="Chase M."/>
            <person name="Sarracino D."/>
            <person name="Osburne M.S."/>
            <person name="Henn M.R."/>
            <person name="Chisholm S.W."/>
        </authorList>
    </citation>
    <scope>NUCLEOTIDE SEQUENCE [LARGE SCALE GENOMIC DNA]</scope>
    <source>
        <strain evidence="2">8017-1</strain>
    </source>
</reference>
<evidence type="ECO:0000259" key="1">
    <source>
        <dbReference type="Pfam" id="PF00462"/>
    </source>
</evidence>
<protein>
    <submittedName>
        <fullName evidence="2">Glutaredoxin</fullName>
    </submittedName>
</protein>
<dbReference type="PROSITE" id="PS00195">
    <property type="entry name" value="GLUTAREDOXIN_1"/>
    <property type="match status" value="1"/>
</dbReference>
<evidence type="ECO:0000313" key="3">
    <source>
        <dbReference type="Proteomes" id="UP000006524"/>
    </source>
</evidence>
<sequence length="108" mass="12686">MISSDTPYKLAEIIRDTWPNLYYLKDIKKPMTFTVYSKDGCPFCVKVCRALQLAEIKHVIYKLDRDFTREEFYDKFGKGSTFPRVVKDDTLIGGCTETVQYLREQKLI</sequence>
<evidence type="ECO:0000313" key="2">
    <source>
        <dbReference type="EMBL" id="ADO97592.1"/>
    </source>
</evidence>
<feature type="domain" description="Glutaredoxin" evidence="1">
    <location>
        <begin position="34"/>
        <end position="92"/>
    </location>
</feature>
<dbReference type="PROSITE" id="PS51354">
    <property type="entry name" value="GLUTAREDOXIN_2"/>
    <property type="match status" value="1"/>
</dbReference>
<organism evidence="2 3">
    <name type="scientific">Synechococcus phage S-SM2</name>
    <dbReference type="NCBI Taxonomy" id="444860"/>
    <lineage>
        <taxon>Viruses</taxon>
        <taxon>Duplodnaviria</taxon>
        <taxon>Heunggongvirae</taxon>
        <taxon>Uroviricota</taxon>
        <taxon>Caudoviricetes</taxon>
        <taxon>Pantevenvirales</taxon>
        <taxon>Kyanoviridae</taxon>
        <taxon>Nilusvirus</taxon>
        <taxon>Nilusvirus ssm2</taxon>
    </lineage>
</organism>
<dbReference type="InterPro" id="IPR002109">
    <property type="entry name" value="Glutaredoxin"/>
</dbReference>
<dbReference type="Gene3D" id="3.40.30.10">
    <property type="entry name" value="Glutaredoxin"/>
    <property type="match status" value="1"/>
</dbReference>
<dbReference type="Pfam" id="PF00462">
    <property type="entry name" value="Glutaredoxin"/>
    <property type="match status" value="1"/>
</dbReference>
<name>E3SJE4_9CAUD</name>
<dbReference type="Proteomes" id="UP000006524">
    <property type="component" value="Segment"/>
</dbReference>
<dbReference type="InterPro" id="IPR011767">
    <property type="entry name" value="GLR_AS"/>
</dbReference>
<proteinExistence type="predicted"/>
<dbReference type="GeneID" id="10326882"/>
<accession>E3SJE4</accession>
<dbReference type="RefSeq" id="YP_004322406.1">
    <property type="nucleotide sequence ID" value="NC_015279.1"/>
</dbReference>
<dbReference type="KEGG" id="vg:10326882"/>
<keyword evidence="3" id="KW-1185">Reference proteome</keyword>